<keyword evidence="2" id="KW-0808">Transferase</keyword>
<dbReference type="Pfam" id="PF00069">
    <property type="entry name" value="Pkinase"/>
    <property type="match status" value="1"/>
</dbReference>
<organism evidence="2 3">
    <name type="scientific">Leptotrombidium deliense</name>
    <dbReference type="NCBI Taxonomy" id="299467"/>
    <lineage>
        <taxon>Eukaryota</taxon>
        <taxon>Metazoa</taxon>
        <taxon>Ecdysozoa</taxon>
        <taxon>Arthropoda</taxon>
        <taxon>Chelicerata</taxon>
        <taxon>Arachnida</taxon>
        <taxon>Acari</taxon>
        <taxon>Acariformes</taxon>
        <taxon>Trombidiformes</taxon>
        <taxon>Prostigmata</taxon>
        <taxon>Anystina</taxon>
        <taxon>Parasitengona</taxon>
        <taxon>Trombiculoidea</taxon>
        <taxon>Trombiculidae</taxon>
        <taxon>Leptotrombidium</taxon>
    </lineage>
</organism>
<dbReference type="Gene3D" id="1.10.510.10">
    <property type="entry name" value="Transferase(Phosphotransferase) domain 1"/>
    <property type="match status" value="1"/>
</dbReference>
<sequence>CNHHLSEDKVRNWLLQIITALDHLHSHGVYYLDLNPNNILIDEREDQIYLTYKCKLDDNELMSTNCHYKRSIYIAPEVYSNIASINQQVDWWSLGVITYELLTSRSLQSYYPRGISENCDLIYFPHFISPEAKDLIIEIDPKLRLGRYGVEDIKTHPFFLKLE</sequence>
<dbReference type="PANTHER" id="PTHR15508">
    <property type="entry name" value="RIBOSOMAL PROTEIN S6 KINASE"/>
    <property type="match status" value="1"/>
</dbReference>
<accession>A0A443RX19</accession>
<dbReference type="Proteomes" id="UP000288716">
    <property type="component" value="Unassembled WGS sequence"/>
</dbReference>
<dbReference type="InterPro" id="IPR011009">
    <property type="entry name" value="Kinase-like_dom_sf"/>
</dbReference>
<comment type="caution">
    <text evidence="2">The sequence shown here is derived from an EMBL/GenBank/DDBJ whole genome shotgun (WGS) entry which is preliminary data.</text>
</comment>
<proteinExistence type="predicted"/>
<evidence type="ECO:0000313" key="2">
    <source>
        <dbReference type="EMBL" id="RWS19907.1"/>
    </source>
</evidence>
<evidence type="ECO:0000313" key="3">
    <source>
        <dbReference type="Proteomes" id="UP000288716"/>
    </source>
</evidence>
<dbReference type="SUPFAM" id="SSF56112">
    <property type="entry name" value="Protein kinase-like (PK-like)"/>
    <property type="match status" value="1"/>
</dbReference>
<dbReference type="InterPro" id="IPR051866">
    <property type="entry name" value="Intracell_Sig-Traffick_Protein"/>
</dbReference>
<dbReference type="VEuPathDB" id="VectorBase:LDEU012133"/>
<dbReference type="OrthoDB" id="1278353at2759"/>
<dbReference type="EMBL" id="NCKV01021709">
    <property type="protein sequence ID" value="RWS19907.1"/>
    <property type="molecule type" value="Genomic_DNA"/>
</dbReference>
<dbReference type="GO" id="GO:0004672">
    <property type="term" value="F:protein kinase activity"/>
    <property type="evidence" value="ECO:0007669"/>
    <property type="project" value="InterPro"/>
</dbReference>
<name>A0A443RX19_9ACAR</name>
<gene>
    <name evidence="2" type="ORF">B4U80_14352</name>
</gene>
<feature type="non-terminal residue" evidence="2">
    <location>
        <position position="1"/>
    </location>
</feature>
<feature type="domain" description="Protein kinase" evidence="1">
    <location>
        <begin position="1"/>
        <end position="159"/>
    </location>
</feature>
<dbReference type="GO" id="GO:0005524">
    <property type="term" value="F:ATP binding"/>
    <property type="evidence" value="ECO:0007669"/>
    <property type="project" value="InterPro"/>
</dbReference>
<dbReference type="PANTHER" id="PTHR15508:SF8">
    <property type="entry name" value="LD24550P"/>
    <property type="match status" value="1"/>
</dbReference>
<dbReference type="AlphaFoldDB" id="A0A443RX19"/>
<evidence type="ECO:0000259" key="1">
    <source>
        <dbReference type="PROSITE" id="PS50011"/>
    </source>
</evidence>
<reference evidence="2 3" key="1">
    <citation type="journal article" date="2018" name="Gigascience">
        <title>Genomes of trombidid mites reveal novel predicted allergens and laterally-transferred genes associated with secondary metabolism.</title>
        <authorList>
            <person name="Dong X."/>
            <person name="Chaisiri K."/>
            <person name="Xia D."/>
            <person name="Armstrong S.D."/>
            <person name="Fang Y."/>
            <person name="Donnelly M.J."/>
            <person name="Kadowaki T."/>
            <person name="McGarry J.W."/>
            <person name="Darby A.C."/>
            <person name="Makepeace B.L."/>
        </authorList>
    </citation>
    <scope>NUCLEOTIDE SEQUENCE [LARGE SCALE GENOMIC DNA]</scope>
    <source>
        <strain evidence="2">UoL-UT</strain>
    </source>
</reference>
<dbReference type="STRING" id="299467.A0A443RX19"/>
<dbReference type="InterPro" id="IPR000719">
    <property type="entry name" value="Prot_kinase_dom"/>
</dbReference>
<protein>
    <submittedName>
        <fullName evidence="2">Ribosomal protein S6 kinase delta-1-like protein</fullName>
    </submittedName>
</protein>
<keyword evidence="2" id="KW-0418">Kinase</keyword>
<dbReference type="PROSITE" id="PS50011">
    <property type="entry name" value="PROTEIN_KINASE_DOM"/>
    <property type="match status" value="1"/>
</dbReference>
<dbReference type="SMART" id="SM00220">
    <property type="entry name" value="S_TKc"/>
    <property type="match status" value="1"/>
</dbReference>
<keyword evidence="3" id="KW-1185">Reference proteome</keyword>